<dbReference type="Gene3D" id="1.10.10.60">
    <property type="entry name" value="Homeodomain-like"/>
    <property type="match status" value="1"/>
</dbReference>
<accession>A0ABS7UDV5</accession>
<dbReference type="EMBL" id="JAIQZJ010000006">
    <property type="protein sequence ID" value="MBZ5738822.1"/>
    <property type="molecule type" value="Genomic_DNA"/>
</dbReference>
<keyword evidence="2 4" id="KW-0238">DNA-binding</keyword>
<dbReference type="InterPro" id="IPR036271">
    <property type="entry name" value="Tet_transcr_reg_TetR-rel_C_sf"/>
</dbReference>
<keyword evidence="7" id="KW-1185">Reference proteome</keyword>
<evidence type="ECO:0000256" key="2">
    <source>
        <dbReference type="ARBA" id="ARBA00023125"/>
    </source>
</evidence>
<reference evidence="6 7" key="1">
    <citation type="submission" date="2021-09" db="EMBL/GenBank/DDBJ databases">
        <title>Whole genome sequence of Nocardioides sp. GBK3QG-3.</title>
        <authorList>
            <person name="Tuo L."/>
        </authorList>
    </citation>
    <scope>NUCLEOTIDE SEQUENCE [LARGE SCALE GENOMIC DNA]</scope>
    <source>
        <strain evidence="6 7">GBK3QG-3</strain>
    </source>
</reference>
<comment type="caution">
    <text evidence="6">The sequence shown here is derived from an EMBL/GenBank/DDBJ whole genome shotgun (WGS) entry which is preliminary data.</text>
</comment>
<dbReference type="Gene3D" id="1.10.357.10">
    <property type="entry name" value="Tetracycline Repressor, domain 2"/>
    <property type="match status" value="1"/>
</dbReference>
<evidence type="ECO:0000313" key="6">
    <source>
        <dbReference type="EMBL" id="MBZ5738822.1"/>
    </source>
</evidence>
<dbReference type="InterPro" id="IPR001647">
    <property type="entry name" value="HTH_TetR"/>
</dbReference>
<dbReference type="PANTHER" id="PTHR30055:SF148">
    <property type="entry name" value="TETR-FAMILY TRANSCRIPTIONAL REGULATOR"/>
    <property type="match status" value="1"/>
</dbReference>
<dbReference type="SUPFAM" id="SSF46689">
    <property type="entry name" value="Homeodomain-like"/>
    <property type="match status" value="1"/>
</dbReference>
<sequence length="199" mass="22365">MDLDEQPQRRRRGEELEDALLQATWDELADVGYGALTFEGVAQRAGTSRTVVYRRWATKRELAEAAVAYASRLHRTELPDTGSLRGDLLGLMREANEKRVVLMALFIIYMGGYFQETGTTPYDLRGLVVAESINSLDVVFERAVERGEVDPGRLTPRVRTLAPDLFRHEAMMRLGTVPDDVLVSIVDEVFLPLVLRPSS</sequence>
<dbReference type="Pfam" id="PF00440">
    <property type="entry name" value="TetR_N"/>
    <property type="match status" value="1"/>
</dbReference>
<dbReference type="SUPFAM" id="SSF48498">
    <property type="entry name" value="Tetracyclin repressor-like, C-terminal domain"/>
    <property type="match status" value="1"/>
</dbReference>
<dbReference type="PROSITE" id="PS50977">
    <property type="entry name" value="HTH_TETR_2"/>
    <property type="match status" value="1"/>
</dbReference>
<protein>
    <submittedName>
        <fullName evidence="6">TetR/AcrR family transcriptional regulator</fullName>
    </submittedName>
</protein>
<evidence type="ECO:0000259" key="5">
    <source>
        <dbReference type="PROSITE" id="PS50977"/>
    </source>
</evidence>
<dbReference type="Proteomes" id="UP000780875">
    <property type="component" value="Unassembled WGS sequence"/>
</dbReference>
<gene>
    <name evidence="6" type="ORF">K8U61_11665</name>
</gene>
<feature type="DNA-binding region" description="H-T-H motif" evidence="4">
    <location>
        <begin position="37"/>
        <end position="56"/>
    </location>
</feature>
<dbReference type="Pfam" id="PF16859">
    <property type="entry name" value="TetR_C_11"/>
    <property type="match status" value="1"/>
</dbReference>
<dbReference type="InterPro" id="IPR009057">
    <property type="entry name" value="Homeodomain-like_sf"/>
</dbReference>
<evidence type="ECO:0000256" key="4">
    <source>
        <dbReference type="PROSITE-ProRule" id="PRU00335"/>
    </source>
</evidence>
<name>A0ABS7UDV5_9ACTN</name>
<evidence type="ECO:0000256" key="3">
    <source>
        <dbReference type="ARBA" id="ARBA00023163"/>
    </source>
</evidence>
<keyword evidence="1" id="KW-0805">Transcription regulation</keyword>
<evidence type="ECO:0000256" key="1">
    <source>
        <dbReference type="ARBA" id="ARBA00023015"/>
    </source>
</evidence>
<dbReference type="PANTHER" id="PTHR30055">
    <property type="entry name" value="HTH-TYPE TRANSCRIPTIONAL REGULATOR RUTR"/>
    <property type="match status" value="1"/>
</dbReference>
<organism evidence="6 7">
    <name type="scientific">Nocardioides mangrovi</name>
    <dbReference type="NCBI Taxonomy" id="2874580"/>
    <lineage>
        <taxon>Bacteria</taxon>
        <taxon>Bacillati</taxon>
        <taxon>Actinomycetota</taxon>
        <taxon>Actinomycetes</taxon>
        <taxon>Propionibacteriales</taxon>
        <taxon>Nocardioidaceae</taxon>
        <taxon>Nocardioides</taxon>
    </lineage>
</organism>
<evidence type="ECO:0000313" key="7">
    <source>
        <dbReference type="Proteomes" id="UP000780875"/>
    </source>
</evidence>
<keyword evidence="3" id="KW-0804">Transcription</keyword>
<dbReference type="InterPro" id="IPR011075">
    <property type="entry name" value="TetR_C"/>
</dbReference>
<feature type="domain" description="HTH tetR-type" evidence="5">
    <location>
        <begin position="14"/>
        <end position="74"/>
    </location>
</feature>
<proteinExistence type="predicted"/>
<dbReference type="RefSeq" id="WP_224123193.1">
    <property type="nucleotide sequence ID" value="NZ_JAIQZJ010000006.1"/>
</dbReference>
<dbReference type="InterPro" id="IPR050109">
    <property type="entry name" value="HTH-type_TetR-like_transc_reg"/>
</dbReference>